<proteinExistence type="predicted"/>
<feature type="transmembrane region" description="Helical" evidence="1">
    <location>
        <begin position="69"/>
        <end position="92"/>
    </location>
</feature>
<evidence type="ECO:0000313" key="3">
    <source>
        <dbReference type="Proteomes" id="UP000220034"/>
    </source>
</evidence>
<organism evidence="2 3">
    <name type="scientific">Pontivivens marinum</name>
    <dbReference type="NCBI Taxonomy" id="1690039"/>
    <lineage>
        <taxon>Bacteria</taxon>
        <taxon>Pseudomonadati</taxon>
        <taxon>Pseudomonadota</taxon>
        <taxon>Alphaproteobacteria</taxon>
        <taxon>Rhodobacterales</taxon>
        <taxon>Paracoccaceae</taxon>
        <taxon>Pontivivens</taxon>
    </lineage>
</organism>
<feature type="transmembrane region" description="Helical" evidence="1">
    <location>
        <begin position="125"/>
        <end position="147"/>
    </location>
</feature>
<feature type="transmembrane region" description="Helical" evidence="1">
    <location>
        <begin position="38"/>
        <end position="57"/>
    </location>
</feature>
<name>A0A2C9CU69_9RHOB</name>
<evidence type="ECO:0000313" key="2">
    <source>
        <dbReference type="EMBL" id="SOH94807.1"/>
    </source>
</evidence>
<protein>
    <recommendedName>
        <fullName evidence="4">Bile acid:Na+ symporter, BASS family</fullName>
    </recommendedName>
</protein>
<feature type="transmembrane region" description="Helical" evidence="1">
    <location>
        <begin position="98"/>
        <end position="118"/>
    </location>
</feature>
<sequence>MKFLEVIGANARWVMAGGCVAALFLPSLSALLRPALPALVSVVLAVAMTRIDLGAIARGAIRPARLFSWLAAVVLMMPVSGALLWVIGHLVLPQDRSLLVLYAAAPPIASAAGICFLMRYDAQRAVEVTATATLLTPIIGPLLLALMVPDLPGLDPVPLAIRLSMIIAGGVTLAIAAKAIIGQERIAASGRRFDGIAACIMVLFVIPLFDGVGGTILSDPQTSLRILALCFVLNLGTTIAVLKLGEGPLGRARAGAYGVLSGNRTVAIYLAALPYDPHMALFVALYQFPMYLTPLALDALGLNNRNEAVTSP</sequence>
<feature type="transmembrane region" description="Helical" evidence="1">
    <location>
        <begin position="193"/>
        <end position="217"/>
    </location>
</feature>
<dbReference type="EMBL" id="OCTN01000005">
    <property type="protein sequence ID" value="SOH94807.1"/>
    <property type="molecule type" value="Genomic_DNA"/>
</dbReference>
<dbReference type="InterPro" id="IPR038770">
    <property type="entry name" value="Na+/solute_symporter_sf"/>
</dbReference>
<dbReference type="Gene3D" id="1.20.1530.20">
    <property type="match status" value="1"/>
</dbReference>
<accession>A0A2C9CU69</accession>
<evidence type="ECO:0000256" key="1">
    <source>
        <dbReference type="SAM" id="Phobius"/>
    </source>
</evidence>
<dbReference type="AlphaFoldDB" id="A0A2C9CU69"/>
<reference evidence="3" key="1">
    <citation type="submission" date="2017-09" db="EMBL/GenBank/DDBJ databases">
        <authorList>
            <person name="Varghese N."/>
            <person name="Submissions S."/>
        </authorList>
    </citation>
    <scope>NUCLEOTIDE SEQUENCE [LARGE SCALE GENOMIC DNA]</scope>
    <source>
        <strain evidence="3">C7</strain>
    </source>
</reference>
<feature type="transmembrane region" description="Helical" evidence="1">
    <location>
        <begin position="159"/>
        <end position="181"/>
    </location>
</feature>
<dbReference type="OrthoDB" id="7865099at2"/>
<dbReference type="RefSeq" id="WP_097930720.1">
    <property type="nucleotide sequence ID" value="NZ_OCTN01000005.1"/>
</dbReference>
<evidence type="ECO:0008006" key="4">
    <source>
        <dbReference type="Google" id="ProtNLM"/>
    </source>
</evidence>
<keyword evidence="1" id="KW-0472">Membrane</keyword>
<keyword evidence="3" id="KW-1185">Reference proteome</keyword>
<feature type="transmembrane region" description="Helical" evidence="1">
    <location>
        <begin position="223"/>
        <end position="242"/>
    </location>
</feature>
<dbReference type="Proteomes" id="UP000220034">
    <property type="component" value="Unassembled WGS sequence"/>
</dbReference>
<feature type="transmembrane region" description="Helical" evidence="1">
    <location>
        <begin position="12"/>
        <end position="32"/>
    </location>
</feature>
<keyword evidence="1" id="KW-0812">Transmembrane</keyword>
<keyword evidence="1" id="KW-1133">Transmembrane helix</keyword>
<gene>
    <name evidence="2" type="ORF">SAMN06273572_105233</name>
</gene>